<evidence type="ECO:0000313" key="12">
    <source>
        <dbReference type="EMBL" id="MCW3784084.1"/>
    </source>
</evidence>
<keyword evidence="3" id="KW-0560">Oxidoreductase</keyword>
<evidence type="ECO:0000256" key="2">
    <source>
        <dbReference type="ARBA" id="ARBA00022723"/>
    </source>
</evidence>
<dbReference type="PROSITE" id="PS51318">
    <property type="entry name" value="TAT"/>
    <property type="match status" value="1"/>
</dbReference>
<dbReference type="CDD" id="cd13867">
    <property type="entry name" value="CuRO_2_CueO_FtsP"/>
    <property type="match status" value="1"/>
</dbReference>
<comment type="caution">
    <text evidence="12">The sequence shown here is derived from an EMBL/GenBank/DDBJ whole genome shotgun (WGS) entry which is preliminary data.</text>
</comment>
<evidence type="ECO:0000259" key="10">
    <source>
        <dbReference type="Pfam" id="PF07731"/>
    </source>
</evidence>
<dbReference type="Gene3D" id="2.60.40.420">
    <property type="entry name" value="Cupredoxins - blue copper proteins"/>
    <property type="match status" value="3"/>
</dbReference>
<dbReference type="EC" id="1.16.3.4" evidence="4"/>
<dbReference type="EMBL" id="JAPDOG010000031">
    <property type="protein sequence ID" value="MCW3784084.1"/>
    <property type="molecule type" value="Genomic_DNA"/>
</dbReference>
<dbReference type="Proteomes" id="UP001207582">
    <property type="component" value="Unassembled WGS sequence"/>
</dbReference>
<sequence>MPIRPPLSRRSVLAGLTALAAPSLIRARAAWAAEGRPFVQPPLSEGQALDGKRVFDLSVAPGAHEFRAGVETRTIGINAPFLGPILAARAGETLRMDVANGLAEPMTLHWHGLHLPAAADGGPHQSIAPGAVWQPEFNLAQKAGTFWFHGHQHERTGAHVWAGMAGVIRVADDEEDALPLPRSHGEDDFTLILQDRRFDADGQMPYELNMHDRMAGMQGDVMLVNGQVGPVLELDAPLIRLRILNGANGSFYGLSFSDELTFHQIASDGGLLAAPVAMRGAILSPGERGEYLVDLSDGAAVMLRAETFGAEVTMMGITGTHDVLEIRPRRARAAPPLPDRLAELPAPPKATGAARDFELAMTGMGMMGDFTINGRRYDHGRIDFSVPLGATETWTWTNRTPMLHPIHIHDVQFRILSRNGQPPAAHEAGLKDTVLIRPEETVALGMSFQDYADPELPYMYHCHILEHEDAGMMGQFTVV</sequence>
<dbReference type="InterPro" id="IPR011707">
    <property type="entry name" value="Cu-oxidase-like_N"/>
</dbReference>
<protein>
    <recommendedName>
        <fullName evidence="5">Multicopper oxidase CueO</fullName>
        <ecNumber evidence="4">1.16.3.4</ecNumber>
    </recommendedName>
    <alternativeName>
        <fullName evidence="6">Copper efflux oxidase</fullName>
    </alternativeName>
    <alternativeName>
        <fullName evidence="7">Cuprous oxidase</fullName>
    </alternativeName>
</protein>
<feature type="domain" description="Plastocyanin-like" evidence="11">
    <location>
        <begin position="62"/>
        <end position="174"/>
    </location>
</feature>
<dbReference type="PANTHER" id="PTHR48267">
    <property type="entry name" value="CUPREDOXIN SUPERFAMILY PROTEIN"/>
    <property type="match status" value="1"/>
</dbReference>
<feature type="domain" description="Plastocyanin-like" evidence="10">
    <location>
        <begin position="361"/>
        <end position="478"/>
    </location>
</feature>
<evidence type="ECO:0000256" key="1">
    <source>
        <dbReference type="ARBA" id="ARBA00011245"/>
    </source>
</evidence>
<evidence type="ECO:0000256" key="7">
    <source>
        <dbReference type="ARBA" id="ARBA00043090"/>
    </source>
</evidence>
<keyword evidence="13" id="KW-1185">Reference proteome</keyword>
<dbReference type="InterPro" id="IPR006311">
    <property type="entry name" value="TAT_signal"/>
</dbReference>
<dbReference type="SUPFAM" id="SSF49503">
    <property type="entry name" value="Cupredoxins"/>
    <property type="match status" value="3"/>
</dbReference>
<evidence type="ECO:0000256" key="5">
    <source>
        <dbReference type="ARBA" id="ARBA00041027"/>
    </source>
</evidence>
<evidence type="ECO:0000256" key="9">
    <source>
        <dbReference type="SAM" id="SignalP"/>
    </source>
</evidence>
<dbReference type="Pfam" id="PF07731">
    <property type="entry name" value="Cu-oxidase_2"/>
    <property type="match status" value="1"/>
</dbReference>
<feature type="chain" id="PRO_5045212376" description="Multicopper oxidase CueO" evidence="9">
    <location>
        <begin position="33"/>
        <end position="479"/>
    </location>
</feature>
<keyword evidence="9" id="KW-0732">Signal</keyword>
<evidence type="ECO:0000256" key="6">
    <source>
        <dbReference type="ARBA" id="ARBA00042896"/>
    </source>
</evidence>
<proteinExistence type="predicted"/>
<dbReference type="PROSITE" id="PS00080">
    <property type="entry name" value="MULTICOPPER_OXIDASE2"/>
    <property type="match status" value="1"/>
</dbReference>
<evidence type="ECO:0000256" key="8">
    <source>
        <dbReference type="ARBA" id="ARBA00048092"/>
    </source>
</evidence>
<comment type="catalytic activity">
    <reaction evidence="8">
        <text>4 Cu(+) + O2 + 4 H(+) = 4 Cu(2+) + 2 H2O</text>
        <dbReference type="Rhea" id="RHEA:30083"/>
        <dbReference type="ChEBI" id="CHEBI:15377"/>
        <dbReference type="ChEBI" id="CHEBI:15378"/>
        <dbReference type="ChEBI" id="CHEBI:15379"/>
        <dbReference type="ChEBI" id="CHEBI:29036"/>
        <dbReference type="ChEBI" id="CHEBI:49552"/>
        <dbReference type="EC" id="1.16.3.4"/>
    </reaction>
    <physiologicalReaction direction="left-to-right" evidence="8">
        <dbReference type="Rhea" id="RHEA:30084"/>
    </physiologicalReaction>
</comment>
<dbReference type="InterPro" id="IPR008972">
    <property type="entry name" value="Cupredoxin"/>
</dbReference>
<dbReference type="Pfam" id="PF07732">
    <property type="entry name" value="Cu-oxidase_3"/>
    <property type="match status" value="1"/>
</dbReference>
<feature type="signal peptide" evidence="9">
    <location>
        <begin position="1"/>
        <end position="32"/>
    </location>
</feature>
<dbReference type="RefSeq" id="WP_264773392.1">
    <property type="nucleotide sequence ID" value="NZ_JAPDOG010000031.1"/>
</dbReference>
<organism evidence="12 13">
    <name type="scientific">Defluviimonas salinarum</name>
    <dbReference type="NCBI Taxonomy" id="2992147"/>
    <lineage>
        <taxon>Bacteria</taxon>
        <taxon>Pseudomonadati</taxon>
        <taxon>Pseudomonadota</taxon>
        <taxon>Alphaproteobacteria</taxon>
        <taxon>Rhodobacterales</taxon>
        <taxon>Paracoccaceae</taxon>
        <taxon>Albidovulum</taxon>
    </lineage>
</organism>
<evidence type="ECO:0000256" key="4">
    <source>
        <dbReference type="ARBA" id="ARBA00038978"/>
    </source>
</evidence>
<accession>A0ABT3J8S3</accession>
<evidence type="ECO:0000259" key="11">
    <source>
        <dbReference type="Pfam" id="PF07732"/>
    </source>
</evidence>
<dbReference type="InterPro" id="IPR045087">
    <property type="entry name" value="Cu-oxidase_fam"/>
</dbReference>
<reference evidence="12 13" key="1">
    <citation type="submission" date="2022-10" db="EMBL/GenBank/DDBJ databases">
        <title>Defluviimonas sp. CAU 1641 isolated from mud.</title>
        <authorList>
            <person name="Kim W."/>
        </authorList>
    </citation>
    <scope>NUCLEOTIDE SEQUENCE [LARGE SCALE GENOMIC DNA]</scope>
    <source>
        <strain evidence="12 13">CAU 1641</strain>
    </source>
</reference>
<dbReference type="PANTHER" id="PTHR48267:SF1">
    <property type="entry name" value="BILIRUBIN OXIDASE"/>
    <property type="match status" value="1"/>
</dbReference>
<dbReference type="CDD" id="cd13890">
    <property type="entry name" value="CuRO_3_CueO_FtsP"/>
    <property type="match status" value="1"/>
</dbReference>
<dbReference type="InterPro" id="IPR011706">
    <property type="entry name" value="Cu-oxidase_C"/>
</dbReference>
<name>A0ABT3J8S3_9RHOB</name>
<evidence type="ECO:0000256" key="3">
    <source>
        <dbReference type="ARBA" id="ARBA00023002"/>
    </source>
</evidence>
<comment type="subunit">
    <text evidence="1">Monomer.</text>
</comment>
<gene>
    <name evidence="12" type="ORF">OM960_21335</name>
</gene>
<keyword evidence="2" id="KW-0479">Metal-binding</keyword>
<evidence type="ECO:0000313" key="13">
    <source>
        <dbReference type="Proteomes" id="UP001207582"/>
    </source>
</evidence>
<dbReference type="InterPro" id="IPR002355">
    <property type="entry name" value="Cu_oxidase_Cu_BS"/>
</dbReference>